<dbReference type="Proteomes" id="UP001589585">
    <property type="component" value="Unassembled WGS sequence"/>
</dbReference>
<dbReference type="RefSeq" id="WP_379861710.1">
    <property type="nucleotide sequence ID" value="NZ_JBHMFC010000077.1"/>
</dbReference>
<dbReference type="EC" id="2.3.1.-" evidence="2"/>
<name>A0ABV5FDN2_9FLAO</name>
<dbReference type="SUPFAM" id="SSF55729">
    <property type="entry name" value="Acyl-CoA N-acyltransferases (Nat)"/>
    <property type="match status" value="1"/>
</dbReference>
<evidence type="ECO:0000313" key="3">
    <source>
        <dbReference type="Proteomes" id="UP001589585"/>
    </source>
</evidence>
<dbReference type="InterPro" id="IPR016181">
    <property type="entry name" value="Acyl_CoA_acyltransferase"/>
</dbReference>
<organism evidence="2 3">
    <name type="scientific">Mariniflexile ostreae</name>
    <dbReference type="NCBI Taxonomy" id="1520892"/>
    <lineage>
        <taxon>Bacteria</taxon>
        <taxon>Pseudomonadati</taxon>
        <taxon>Bacteroidota</taxon>
        <taxon>Flavobacteriia</taxon>
        <taxon>Flavobacteriales</taxon>
        <taxon>Flavobacteriaceae</taxon>
        <taxon>Mariniflexile</taxon>
    </lineage>
</organism>
<proteinExistence type="predicted"/>
<sequence>MNAIHRVEFIWNFTRKNKPDDCFDKIYFNNSPLHIHYKTNHLAPKVIAISLFPSYLTHKVIKHDAYHLKKIKQFNLKGAGITFDNSFKLKKLIPRLEHAFNISYEYNFGHITEKKCAFLLNTLHEMLKKRFDQKEEQNNYLLFWDTFTKDIFNSINQGKTSLFVAYDDKKPISISLNYHIADCMMHSEINAFDVDYSKYGLGHLGNKLLINWCIHNKYRFLDMGNGLMGYKQHICNTFYDFEYYIYYKKKSVFAFVLAHKEVLKLHTKNLIKLLILKLNTIKQKITKIRITKKPNTKNLNYTRETLHAKPQIRAHDLKSIHIDDYKYSFLRKPIYDYLYDTKQHINTISVYEITSNKNSFLIKGSTGDLILNFEY</sequence>
<keyword evidence="2" id="KW-0012">Acyltransferase</keyword>
<keyword evidence="2" id="KW-0808">Transferase</keyword>
<comment type="caution">
    <text evidence="2">The sequence shown here is derived from an EMBL/GenBank/DDBJ whole genome shotgun (WGS) entry which is preliminary data.</text>
</comment>
<dbReference type="Gene3D" id="3.40.630.30">
    <property type="match status" value="1"/>
</dbReference>
<accession>A0ABV5FDN2</accession>
<dbReference type="EMBL" id="JBHMFC010000077">
    <property type="protein sequence ID" value="MFB9057479.1"/>
    <property type="molecule type" value="Genomic_DNA"/>
</dbReference>
<dbReference type="GO" id="GO:0016746">
    <property type="term" value="F:acyltransferase activity"/>
    <property type="evidence" value="ECO:0007669"/>
    <property type="project" value="UniProtKB-KW"/>
</dbReference>
<dbReference type="InterPro" id="IPR038740">
    <property type="entry name" value="BioF2-like_GNAT_dom"/>
</dbReference>
<gene>
    <name evidence="2" type="ORF">ACFFU9_12075</name>
</gene>
<feature type="domain" description="BioF2-like acetyltransferase" evidence="1">
    <location>
        <begin position="123"/>
        <end position="232"/>
    </location>
</feature>
<evidence type="ECO:0000259" key="1">
    <source>
        <dbReference type="Pfam" id="PF13480"/>
    </source>
</evidence>
<keyword evidence="3" id="KW-1185">Reference proteome</keyword>
<reference evidence="2 3" key="1">
    <citation type="submission" date="2024-09" db="EMBL/GenBank/DDBJ databases">
        <authorList>
            <person name="Sun Q."/>
            <person name="Mori K."/>
        </authorList>
    </citation>
    <scope>NUCLEOTIDE SEQUENCE [LARGE SCALE GENOMIC DNA]</scope>
    <source>
        <strain evidence="2 3">CECT 8622</strain>
    </source>
</reference>
<evidence type="ECO:0000313" key="2">
    <source>
        <dbReference type="EMBL" id="MFB9057479.1"/>
    </source>
</evidence>
<protein>
    <submittedName>
        <fullName evidence="2">GNAT family N-acetyltransferase</fullName>
        <ecNumber evidence="2">2.3.1.-</ecNumber>
    </submittedName>
</protein>
<dbReference type="Pfam" id="PF13480">
    <property type="entry name" value="Acetyltransf_6"/>
    <property type="match status" value="1"/>
</dbReference>